<dbReference type="InterPro" id="IPR031312">
    <property type="entry name" value="Na/sul_symport_CS"/>
</dbReference>
<feature type="transmembrane region" description="Helical" evidence="6">
    <location>
        <begin position="437"/>
        <end position="459"/>
    </location>
</feature>
<keyword evidence="8" id="KW-1185">Reference proteome</keyword>
<dbReference type="Pfam" id="PF00939">
    <property type="entry name" value="Na_sulph_symp"/>
    <property type="match status" value="1"/>
</dbReference>
<reference evidence="7 8" key="2">
    <citation type="journal article" date="2016" name="Int. J. Syst. Evol. Microbiol.">
        <title>Lutibacter profundi sp. nov., isolated from a deep-sea hydrothermal system on the Arctic Mid-Ocean Ridge and emended description of the genus Lutibacter.</title>
        <authorList>
            <person name="Le Moine Bauer S."/>
            <person name="Roalkvam I."/>
            <person name="Steen I.H."/>
            <person name="Dahle H."/>
        </authorList>
    </citation>
    <scope>NUCLEOTIDE SEQUENCE [LARGE SCALE GENOMIC DNA]</scope>
    <source>
        <strain evidence="7 8">LP1</strain>
    </source>
</reference>
<dbReference type="PROSITE" id="PS01271">
    <property type="entry name" value="NA_SULFATE"/>
    <property type="match status" value="1"/>
</dbReference>
<name>A0A0X8G465_9FLAO</name>
<feature type="transmembrane region" description="Helical" evidence="6">
    <location>
        <begin position="378"/>
        <end position="400"/>
    </location>
</feature>
<dbReference type="PANTHER" id="PTHR10283">
    <property type="entry name" value="SOLUTE CARRIER FAMILY 13 MEMBER"/>
    <property type="match status" value="1"/>
</dbReference>
<dbReference type="PATRIC" id="fig|1622118.3.peg.30"/>
<dbReference type="CDD" id="cd01115">
    <property type="entry name" value="SLC13_permease"/>
    <property type="match status" value="1"/>
</dbReference>
<dbReference type="STRING" id="1622118.Lupro_00145"/>
<feature type="transmembrane region" description="Helical" evidence="6">
    <location>
        <begin position="471"/>
        <end position="493"/>
    </location>
</feature>
<feature type="transmembrane region" description="Helical" evidence="6">
    <location>
        <begin position="312"/>
        <end position="329"/>
    </location>
</feature>
<evidence type="ECO:0000256" key="3">
    <source>
        <dbReference type="ARBA" id="ARBA00022692"/>
    </source>
</evidence>
<feature type="transmembrane region" description="Helical" evidence="6">
    <location>
        <begin position="349"/>
        <end position="366"/>
    </location>
</feature>
<dbReference type="RefSeq" id="WP_068205487.1">
    <property type="nucleotide sequence ID" value="NZ_CP013355.1"/>
</dbReference>
<gene>
    <name evidence="7" type="ORF">Lupro_00145</name>
</gene>
<dbReference type="NCBIfam" id="TIGR00785">
    <property type="entry name" value="dass"/>
    <property type="match status" value="1"/>
</dbReference>
<organism evidence="7 8">
    <name type="scientific">Lutibacter profundi</name>
    <dbReference type="NCBI Taxonomy" id="1622118"/>
    <lineage>
        <taxon>Bacteria</taxon>
        <taxon>Pseudomonadati</taxon>
        <taxon>Bacteroidota</taxon>
        <taxon>Flavobacteriia</taxon>
        <taxon>Flavobacteriales</taxon>
        <taxon>Flavobacteriaceae</taxon>
        <taxon>Lutibacter</taxon>
    </lineage>
</organism>
<dbReference type="EMBL" id="CP013355">
    <property type="protein sequence ID" value="AMC09769.1"/>
    <property type="molecule type" value="Genomic_DNA"/>
</dbReference>
<evidence type="ECO:0000313" key="8">
    <source>
        <dbReference type="Proteomes" id="UP000059672"/>
    </source>
</evidence>
<feature type="transmembrane region" description="Helical" evidence="6">
    <location>
        <begin position="174"/>
        <end position="195"/>
    </location>
</feature>
<dbReference type="GO" id="GO:0005886">
    <property type="term" value="C:plasma membrane"/>
    <property type="evidence" value="ECO:0007669"/>
    <property type="project" value="TreeGrafter"/>
</dbReference>
<proteinExistence type="predicted"/>
<keyword evidence="5 6" id="KW-0472">Membrane</keyword>
<feature type="transmembrane region" description="Helical" evidence="6">
    <location>
        <begin position="276"/>
        <end position="300"/>
    </location>
</feature>
<dbReference type="Proteomes" id="UP000059672">
    <property type="component" value="Chromosome"/>
</dbReference>
<dbReference type="PANTHER" id="PTHR10283:SF82">
    <property type="entry name" value="SOLUTE CARRIER FAMILY 13 MEMBER 2"/>
    <property type="match status" value="1"/>
</dbReference>
<protein>
    <submittedName>
        <fullName evidence="7">Sodium:dicarboxylate symporter</fullName>
    </submittedName>
</protein>
<feature type="transmembrane region" description="Helical" evidence="6">
    <location>
        <begin position="412"/>
        <end position="431"/>
    </location>
</feature>
<feature type="transmembrane region" description="Helical" evidence="6">
    <location>
        <begin position="85"/>
        <end position="102"/>
    </location>
</feature>
<feature type="transmembrane region" description="Helical" evidence="6">
    <location>
        <begin position="114"/>
        <end position="134"/>
    </location>
</feature>
<evidence type="ECO:0000256" key="4">
    <source>
        <dbReference type="ARBA" id="ARBA00022989"/>
    </source>
</evidence>
<evidence type="ECO:0000256" key="1">
    <source>
        <dbReference type="ARBA" id="ARBA00004141"/>
    </source>
</evidence>
<dbReference type="InterPro" id="IPR001898">
    <property type="entry name" value="SLC13A/DASS"/>
</dbReference>
<evidence type="ECO:0000256" key="2">
    <source>
        <dbReference type="ARBA" id="ARBA00022448"/>
    </source>
</evidence>
<feature type="transmembrane region" description="Helical" evidence="6">
    <location>
        <begin position="43"/>
        <end position="73"/>
    </location>
</feature>
<dbReference type="AlphaFoldDB" id="A0A0X8G465"/>
<dbReference type="GO" id="GO:0015141">
    <property type="term" value="F:succinate transmembrane transporter activity"/>
    <property type="evidence" value="ECO:0007669"/>
    <property type="project" value="UniProtKB-ARBA"/>
</dbReference>
<dbReference type="OrthoDB" id="9766267at2"/>
<keyword evidence="2" id="KW-0813">Transport</keyword>
<keyword evidence="3 6" id="KW-0812">Transmembrane</keyword>
<dbReference type="KEGG" id="lut:Lupro_00145"/>
<reference evidence="8" key="1">
    <citation type="submission" date="2015-12" db="EMBL/GenBank/DDBJ databases">
        <title>Complete genome sequence of Lutibacter profundus strain LP1.</title>
        <authorList>
            <person name="Wissuwa J."/>
            <person name="Le Moine Bauer S."/>
            <person name="Stokke R."/>
            <person name="Dahle H."/>
            <person name="Steen I.H."/>
        </authorList>
    </citation>
    <scope>NUCLEOTIDE SEQUENCE [LARGE SCALE GENOMIC DNA]</scope>
    <source>
        <strain evidence="8">LP1</strain>
    </source>
</reference>
<evidence type="ECO:0000256" key="5">
    <source>
        <dbReference type="ARBA" id="ARBA00023136"/>
    </source>
</evidence>
<accession>A0A0X8G465</accession>
<evidence type="ECO:0000256" key="6">
    <source>
        <dbReference type="SAM" id="Phobius"/>
    </source>
</evidence>
<comment type="subcellular location">
    <subcellularLocation>
        <location evidence="1">Membrane</location>
        <topology evidence="1">Multi-pass membrane protein</topology>
    </subcellularLocation>
</comment>
<feature type="transmembrane region" description="Helical" evidence="6">
    <location>
        <begin position="222"/>
        <end position="245"/>
    </location>
</feature>
<feature type="transmembrane region" description="Helical" evidence="6">
    <location>
        <begin position="14"/>
        <end position="31"/>
    </location>
</feature>
<keyword evidence="4 6" id="KW-1133">Transmembrane helix</keyword>
<evidence type="ECO:0000313" key="7">
    <source>
        <dbReference type="EMBL" id="AMC09769.1"/>
    </source>
</evidence>
<sequence length="513" mass="56930">MNTLTQKHKINKKLIVIGLLIFFGIIFFVDLDPNKPEITYTAAIAFLMAFWWISEALPIGATSLLPILLFPMLGVLDGKSISNAYINYVIFLFIGGFIMALAMEKWNLHKRIALKILSIVGGSPFMILFGFMFSSAFLSMWMSNTATAMMMLPIAFSVNSALEEVHGEGKTEKFSSGLLLSIAYACSIGGIATLVGTPPNLSFLRIFEIIFPNAPEISFGQWITFALPIAFLMFIFTLFFLYLLFKPKEKLKTLHKSFFKDQYIALGKFSLEQKRVLILFVILAFLWVFRKSINLGFITTPGWSSLFKNPNFINDGTVAIFMAVLLFVIPSSKKNEALVNWEITQKIPWHIVFLFGGGFALAKGFLDSGLSTYIGNILASAGHFSPTFLVASLTGMMSLLTEFTSNTATTEMMLPIISGLAIQLKINPLLIMIPVTLAASMAFMFPIATPPNAIVFGTGRLSMISMIKTGFFINLFAIVIITIITLTWGTVIFNIDPAVFPDWANQTTINIQH</sequence>